<dbReference type="Proteomes" id="UP000293638">
    <property type="component" value="Unassembled WGS sequence"/>
</dbReference>
<dbReference type="EMBL" id="SGXD01000002">
    <property type="protein sequence ID" value="RZS90017.1"/>
    <property type="molecule type" value="Genomic_DNA"/>
</dbReference>
<comment type="caution">
    <text evidence="3">The sequence shown here is derived from an EMBL/GenBank/DDBJ whole genome shotgun (WGS) entry which is preliminary data.</text>
</comment>
<feature type="domain" description="Phosphatidic acid phosphatase type 2/haloperoxidase" evidence="2">
    <location>
        <begin position="93"/>
        <end position="207"/>
    </location>
</feature>
<feature type="transmembrane region" description="Helical" evidence="1">
    <location>
        <begin position="95"/>
        <end position="115"/>
    </location>
</feature>
<name>A0A4Q7NSE3_9ACTN</name>
<feature type="transmembrane region" description="Helical" evidence="1">
    <location>
        <begin position="67"/>
        <end position="88"/>
    </location>
</feature>
<dbReference type="RefSeq" id="WP_165400211.1">
    <property type="nucleotide sequence ID" value="NZ_SGXD01000002.1"/>
</dbReference>
<protein>
    <submittedName>
        <fullName evidence="3">Undecaprenyl-diphosphatase</fullName>
    </submittedName>
</protein>
<reference evidence="3 4" key="1">
    <citation type="submission" date="2019-02" db="EMBL/GenBank/DDBJ databases">
        <title>Genomic Encyclopedia of Type Strains, Phase IV (KMG-IV): sequencing the most valuable type-strain genomes for metagenomic binning, comparative biology and taxonomic classification.</title>
        <authorList>
            <person name="Goeker M."/>
        </authorList>
    </citation>
    <scope>NUCLEOTIDE SEQUENCE [LARGE SCALE GENOMIC DNA]</scope>
    <source>
        <strain evidence="3 4">DSM 45622</strain>
    </source>
</reference>
<dbReference type="SMART" id="SM00014">
    <property type="entry name" value="acidPPc"/>
    <property type="match status" value="1"/>
</dbReference>
<evidence type="ECO:0000313" key="3">
    <source>
        <dbReference type="EMBL" id="RZS90017.1"/>
    </source>
</evidence>
<dbReference type="SUPFAM" id="SSF48317">
    <property type="entry name" value="Acid phosphatase/Vanadium-dependent haloperoxidase"/>
    <property type="match status" value="1"/>
</dbReference>
<feature type="transmembrane region" description="Helical" evidence="1">
    <location>
        <begin position="192"/>
        <end position="215"/>
    </location>
</feature>
<dbReference type="Pfam" id="PF01569">
    <property type="entry name" value="PAP2"/>
    <property type="match status" value="1"/>
</dbReference>
<feature type="transmembrane region" description="Helical" evidence="1">
    <location>
        <begin position="164"/>
        <end position="186"/>
    </location>
</feature>
<organism evidence="3 4">
    <name type="scientific">Motilibacter rhizosphaerae</name>
    <dbReference type="NCBI Taxonomy" id="598652"/>
    <lineage>
        <taxon>Bacteria</taxon>
        <taxon>Bacillati</taxon>
        <taxon>Actinomycetota</taxon>
        <taxon>Actinomycetes</taxon>
        <taxon>Motilibacterales</taxon>
        <taxon>Motilibacteraceae</taxon>
        <taxon>Motilibacter</taxon>
    </lineage>
</organism>
<proteinExistence type="predicted"/>
<keyword evidence="1" id="KW-0472">Membrane</keyword>
<keyword evidence="1" id="KW-0812">Transmembrane</keyword>
<evidence type="ECO:0000313" key="4">
    <source>
        <dbReference type="Proteomes" id="UP000293638"/>
    </source>
</evidence>
<dbReference type="InterPro" id="IPR036938">
    <property type="entry name" value="PAP2/HPO_sf"/>
</dbReference>
<dbReference type="Gene3D" id="1.20.144.10">
    <property type="entry name" value="Phosphatidic acid phosphatase type 2/haloperoxidase"/>
    <property type="match status" value="1"/>
</dbReference>
<sequence length="239" mass="25478">MSARVRVAARLAGAAVAVFVLVLVLGELLTHVLVHGWVGRTDDAIERALLHHRTPTWDSLTYAGTQLAEPTTIEVALVVLVVALAVATRRVLPPLFLALTVGVESGIYFVASTFVPRDRPSIPRLGVGDPHASYPSGHVAASICFYGGLAVLALVLTRLRWLQVVLTGLAVVLPPAVGLCRMYRGFHHLSDVLAGGLLGLLWLGSTTGLLLLPAVRQDRASVREALSAPPRPPARRSPR</sequence>
<dbReference type="InterPro" id="IPR000326">
    <property type="entry name" value="PAP2/HPO"/>
</dbReference>
<accession>A0A4Q7NSE3</accession>
<keyword evidence="4" id="KW-1185">Reference proteome</keyword>
<evidence type="ECO:0000256" key="1">
    <source>
        <dbReference type="SAM" id="Phobius"/>
    </source>
</evidence>
<dbReference type="AlphaFoldDB" id="A0A4Q7NSE3"/>
<evidence type="ECO:0000259" key="2">
    <source>
        <dbReference type="SMART" id="SM00014"/>
    </source>
</evidence>
<gene>
    <name evidence="3" type="ORF">EV189_1799</name>
</gene>
<feature type="transmembrane region" description="Helical" evidence="1">
    <location>
        <begin position="135"/>
        <end position="157"/>
    </location>
</feature>
<keyword evidence="1" id="KW-1133">Transmembrane helix</keyword>